<protein>
    <submittedName>
        <fullName evidence="1">19310_t:CDS:1</fullName>
    </submittedName>
</protein>
<proteinExistence type="predicted"/>
<dbReference type="EMBL" id="CAJVPY010028945">
    <property type="protein sequence ID" value="CAG8793504.1"/>
    <property type="molecule type" value="Genomic_DNA"/>
</dbReference>
<name>A0A9N9P1I3_9GLOM</name>
<dbReference type="Proteomes" id="UP000789405">
    <property type="component" value="Unassembled WGS sequence"/>
</dbReference>
<evidence type="ECO:0000313" key="1">
    <source>
        <dbReference type="EMBL" id="CAG8793504.1"/>
    </source>
</evidence>
<comment type="caution">
    <text evidence="1">The sequence shown here is derived from an EMBL/GenBank/DDBJ whole genome shotgun (WGS) entry which is preliminary data.</text>
</comment>
<accession>A0A9N9P1I3</accession>
<sequence>SFFNVNIRITLLKALFDVSKDIETRSVATKAAQLESTQLPENEDNDQLETIVQWDASNHLLVFFYHKLP</sequence>
<dbReference type="AlphaFoldDB" id="A0A9N9P1I3"/>
<evidence type="ECO:0000313" key="2">
    <source>
        <dbReference type="Proteomes" id="UP000789405"/>
    </source>
</evidence>
<organism evidence="1 2">
    <name type="scientific">Dentiscutata erythropus</name>
    <dbReference type="NCBI Taxonomy" id="1348616"/>
    <lineage>
        <taxon>Eukaryota</taxon>
        <taxon>Fungi</taxon>
        <taxon>Fungi incertae sedis</taxon>
        <taxon>Mucoromycota</taxon>
        <taxon>Glomeromycotina</taxon>
        <taxon>Glomeromycetes</taxon>
        <taxon>Diversisporales</taxon>
        <taxon>Gigasporaceae</taxon>
        <taxon>Dentiscutata</taxon>
    </lineage>
</organism>
<reference evidence="1" key="1">
    <citation type="submission" date="2021-06" db="EMBL/GenBank/DDBJ databases">
        <authorList>
            <person name="Kallberg Y."/>
            <person name="Tangrot J."/>
            <person name="Rosling A."/>
        </authorList>
    </citation>
    <scope>NUCLEOTIDE SEQUENCE</scope>
    <source>
        <strain evidence="1">MA453B</strain>
    </source>
</reference>
<feature type="non-terminal residue" evidence="1">
    <location>
        <position position="1"/>
    </location>
</feature>
<gene>
    <name evidence="1" type="ORF">DERYTH_LOCUS21893</name>
</gene>
<keyword evidence="2" id="KW-1185">Reference proteome</keyword>